<dbReference type="Gene3D" id="3.40.50.1820">
    <property type="entry name" value="alpha/beta hydrolase"/>
    <property type="match status" value="1"/>
</dbReference>
<reference evidence="2 3" key="1">
    <citation type="submission" date="2016-07" db="EMBL/GenBank/DDBJ databases">
        <title>Draft genome sequence of Prauserella muralis DSM 45305, isolated from a mould-covered wall in an indoor environment.</title>
        <authorList>
            <person name="Ruckert C."/>
            <person name="Albersmeier A."/>
            <person name="Jiang C.-L."/>
            <person name="Jiang Y."/>
            <person name="Kalinowski J."/>
            <person name="Schneider O."/>
            <person name="Winkler A."/>
            <person name="Zotchev S.B."/>
        </authorList>
    </citation>
    <scope>NUCLEOTIDE SEQUENCE [LARGE SCALE GENOMIC DNA]</scope>
    <source>
        <strain evidence="2 3">DSM 45305</strain>
    </source>
</reference>
<name>A0A2V4B175_9PSEU</name>
<keyword evidence="3" id="KW-1185">Reference proteome</keyword>
<dbReference type="InterPro" id="IPR029058">
    <property type="entry name" value="AB_hydrolase_fold"/>
</dbReference>
<accession>A0A2V4B175</accession>
<dbReference type="Gene3D" id="3.30.300.20">
    <property type="match status" value="1"/>
</dbReference>
<dbReference type="RefSeq" id="WP_112281924.1">
    <property type="nucleotide sequence ID" value="NZ_MASW01000002.1"/>
</dbReference>
<gene>
    <name evidence="2" type="ORF">BAY60_16255</name>
</gene>
<comment type="caution">
    <text evidence="2">The sequence shown here is derived from an EMBL/GenBank/DDBJ whole genome shotgun (WGS) entry which is preliminary data.</text>
</comment>
<dbReference type="InterPro" id="IPR036102">
    <property type="entry name" value="OsmC/Ohrsf"/>
</dbReference>
<dbReference type="SUPFAM" id="SSF82784">
    <property type="entry name" value="OsmC-like"/>
    <property type="match status" value="1"/>
</dbReference>
<evidence type="ECO:0000313" key="2">
    <source>
        <dbReference type="EMBL" id="PXY27906.1"/>
    </source>
</evidence>
<dbReference type="EMBL" id="MASW01000002">
    <property type="protein sequence ID" value="PXY27906.1"/>
    <property type="molecule type" value="Genomic_DNA"/>
</dbReference>
<dbReference type="AlphaFoldDB" id="A0A2V4B175"/>
<evidence type="ECO:0000313" key="3">
    <source>
        <dbReference type="Proteomes" id="UP000249915"/>
    </source>
</evidence>
<dbReference type="PANTHER" id="PTHR39624">
    <property type="entry name" value="PROTEIN INVOLVED IN RIMO-MEDIATED BETA-METHYLTHIOLATION OF RIBOSOMAL PROTEIN S12 YCAO"/>
    <property type="match status" value="1"/>
</dbReference>
<dbReference type="InterPro" id="IPR022742">
    <property type="entry name" value="Hydrolase_4"/>
</dbReference>
<dbReference type="Proteomes" id="UP000249915">
    <property type="component" value="Unassembled WGS sequence"/>
</dbReference>
<feature type="domain" description="Serine aminopeptidase S33" evidence="1">
    <location>
        <begin position="27"/>
        <end position="134"/>
    </location>
</feature>
<dbReference type="SUPFAM" id="SSF53474">
    <property type="entry name" value="alpha/beta-Hydrolases"/>
    <property type="match status" value="1"/>
</dbReference>
<dbReference type="OrthoDB" id="9789573at2"/>
<organism evidence="2 3">
    <name type="scientific">Prauserella muralis</name>
    <dbReference type="NCBI Taxonomy" id="588067"/>
    <lineage>
        <taxon>Bacteria</taxon>
        <taxon>Bacillati</taxon>
        <taxon>Actinomycetota</taxon>
        <taxon>Actinomycetes</taxon>
        <taxon>Pseudonocardiales</taxon>
        <taxon>Pseudonocardiaceae</taxon>
        <taxon>Prauserella</taxon>
    </lineage>
</organism>
<evidence type="ECO:0000259" key="1">
    <source>
        <dbReference type="Pfam" id="PF12146"/>
    </source>
</evidence>
<dbReference type="InterPro" id="IPR003718">
    <property type="entry name" value="OsmC/Ohr_fam"/>
</dbReference>
<protein>
    <submittedName>
        <fullName evidence="2">Osmotically inducible protein C</fullName>
    </submittedName>
</protein>
<dbReference type="Pfam" id="PF12146">
    <property type="entry name" value="Hydrolase_4"/>
    <property type="match status" value="1"/>
</dbReference>
<dbReference type="InterPro" id="IPR015946">
    <property type="entry name" value="KH_dom-like_a/b"/>
</dbReference>
<sequence length="411" mass="43788">MTRTVRVPFTGSQGTPLAARLDLPAGEPRAYAVFAHCFTCGKDVVAAARISRALTGSEIAVLRFDFTGLGESGGDFGNTDFSSNIEDLVLAADHLRAEFAAPALLIGHSLGGAAVLAARHRIPEVRAVATIAAPADPEHVRHLLGDGAAEVEERGEAEVVLAGRAFRIRRQFLDDIAAQPQTERIATLDAALLVLHAPGDQLVSIDNARRIFDAARHPKSFVALDGADHLLSEPADAEYVATVLGAWASRYVLDPGSAPDSTDGTAEGTVVVSETGDGPLGQRIEASRHVLAADEPAPIGADSGPAPYDLLLAALGSCTSMTVRMYAERKGWPLEHVSVALRHSRIHAEDCAHCETRAGRLDRIERTIRLEGDLDAGQRERLLAIADKCPVHRTLRSEVDIRTEPQPRGHG</sequence>
<dbReference type="PANTHER" id="PTHR39624:SF2">
    <property type="entry name" value="OSMC-LIKE PROTEIN"/>
    <property type="match status" value="1"/>
</dbReference>
<dbReference type="Pfam" id="PF02566">
    <property type="entry name" value="OsmC"/>
    <property type="match status" value="1"/>
</dbReference>
<proteinExistence type="predicted"/>